<sequence length="446" mass="50989">MCRWFFPGASTEMDLQWTVQRQQKYGFSSIACDQTIEQTCNRDSKTKGGIVGLTQNRGAINRWILAQADRSAITRKCQLMAGVAEEQRKRKDLDKTNWDKHEQAVKQIMETVTSMSNPFSPESPTELVNICSGVVADEETTKDLQNAYVKGDERLEQYFETRLLCEEPDIFSKIEKMKLKSFSTMAKSTTTRTSSGSVVTVKNDCRFWARLLVIARNRDINLEHVFTYSLRPYPRALATDSGCLVKTVKSKLLHVLEQEAEMPLIEQIPSNSATIVDGMALLQMLKARNIPETFGQLADVILKNVIDIAVYNKSQRVDFVTDRYPTVNTKNAERLHRAASGIYAVSILSDQQKVPKQWKKFMSVGSNKERLVEFLVQQWRNVRCSALQSTQLFVTNKEKCYHYYPNADAVTVEEVPELECDHEEADTKMFVQWSMHSTPQQHPMLL</sequence>
<evidence type="ECO:0000313" key="2">
    <source>
        <dbReference type="Proteomes" id="UP001152795"/>
    </source>
</evidence>
<gene>
    <name evidence="1" type="ORF">PACLA_8A060144</name>
</gene>
<name>A0A6S7HCB5_PARCT</name>
<dbReference type="OrthoDB" id="5984884at2759"/>
<dbReference type="PANTHER" id="PTHR46704">
    <property type="entry name" value="CXC DOMAIN-CONTAINING PROTEIN-RELATED"/>
    <property type="match status" value="1"/>
</dbReference>
<dbReference type="EMBL" id="CACRXK020004405">
    <property type="protein sequence ID" value="CAB4002634.1"/>
    <property type="molecule type" value="Genomic_DNA"/>
</dbReference>
<organism evidence="1 2">
    <name type="scientific">Paramuricea clavata</name>
    <name type="common">Red gorgonian</name>
    <name type="synonym">Violescent sea-whip</name>
    <dbReference type="NCBI Taxonomy" id="317549"/>
    <lineage>
        <taxon>Eukaryota</taxon>
        <taxon>Metazoa</taxon>
        <taxon>Cnidaria</taxon>
        <taxon>Anthozoa</taxon>
        <taxon>Octocorallia</taxon>
        <taxon>Malacalcyonacea</taxon>
        <taxon>Plexauridae</taxon>
        <taxon>Paramuricea</taxon>
    </lineage>
</organism>
<accession>A0A6S7HCB5</accession>
<protein>
    <submittedName>
        <fullName evidence="1">Uncharacterized protein</fullName>
    </submittedName>
</protein>
<proteinExistence type="predicted"/>
<dbReference type="PANTHER" id="PTHR46704:SF9">
    <property type="entry name" value="BHLH DOMAIN-CONTAINING PROTEIN"/>
    <property type="match status" value="1"/>
</dbReference>
<keyword evidence="2" id="KW-1185">Reference proteome</keyword>
<comment type="caution">
    <text evidence="1">The sequence shown here is derived from an EMBL/GenBank/DDBJ whole genome shotgun (WGS) entry which is preliminary data.</text>
</comment>
<dbReference type="AlphaFoldDB" id="A0A6S7HCB5"/>
<reference evidence="1" key="1">
    <citation type="submission" date="2020-04" db="EMBL/GenBank/DDBJ databases">
        <authorList>
            <person name="Alioto T."/>
            <person name="Alioto T."/>
            <person name="Gomez Garrido J."/>
        </authorList>
    </citation>
    <scope>NUCLEOTIDE SEQUENCE</scope>
    <source>
        <strain evidence="1">A484AB</strain>
    </source>
</reference>
<dbReference type="Proteomes" id="UP001152795">
    <property type="component" value="Unassembled WGS sequence"/>
</dbReference>
<evidence type="ECO:0000313" key="1">
    <source>
        <dbReference type="EMBL" id="CAB4002634.1"/>
    </source>
</evidence>